<evidence type="ECO:0000256" key="1">
    <source>
        <dbReference type="SAM" id="MobiDB-lite"/>
    </source>
</evidence>
<dbReference type="PROSITE" id="PS50011">
    <property type="entry name" value="PROTEIN_KINASE_DOM"/>
    <property type="match status" value="1"/>
</dbReference>
<dbReference type="AlphaFoldDB" id="A0A0C3LC18"/>
<feature type="compositionally biased region" description="Basic and acidic residues" evidence="1">
    <location>
        <begin position="50"/>
        <end position="63"/>
    </location>
</feature>
<dbReference type="OrthoDB" id="2758211at2759"/>
<keyword evidence="4" id="KW-1185">Reference proteome</keyword>
<reference evidence="3 4" key="1">
    <citation type="submission" date="2014-04" db="EMBL/GenBank/DDBJ databases">
        <authorList>
            <consortium name="DOE Joint Genome Institute"/>
            <person name="Kuo A."/>
            <person name="Girlanda M."/>
            <person name="Perotto S."/>
            <person name="Kohler A."/>
            <person name="Nagy L.G."/>
            <person name="Floudas D."/>
            <person name="Copeland A."/>
            <person name="Barry K.W."/>
            <person name="Cichocki N."/>
            <person name="Veneault-Fourrey C."/>
            <person name="LaButti K."/>
            <person name="Lindquist E.A."/>
            <person name="Lipzen A."/>
            <person name="Lundell T."/>
            <person name="Morin E."/>
            <person name="Murat C."/>
            <person name="Sun H."/>
            <person name="Tunlid A."/>
            <person name="Henrissat B."/>
            <person name="Grigoriev I.V."/>
            <person name="Hibbett D.S."/>
            <person name="Martin F."/>
            <person name="Nordberg H.P."/>
            <person name="Cantor M.N."/>
            <person name="Hua S.X."/>
        </authorList>
    </citation>
    <scope>NUCLEOTIDE SEQUENCE [LARGE SCALE GENOMIC DNA]</scope>
    <source>
        <strain evidence="3 4">MUT 4182</strain>
    </source>
</reference>
<dbReference type="PANTHER" id="PTHR23257">
    <property type="entry name" value="SERINE-THREONINE PROTEIN KINASE"/>
    <property type="match status" value="1"/>
</dbReference>
<evidence type="ECO:0000259" key="2">
    <source>
        <dbReference type="PROSITE" id="PS50011"/>
    </source>
</evidence>
<feature type="domain" description="Protein kinase" evidence="2">
    <location>
        <begin position="1"/>
        <end position="132"/>
    </location>
</feature>
<dbReference type="GO" id="GO:0005524">
    <property type="term" value="F:ATP binding"/>
    <property type="evidence" value="ECO:0007669"/>
    <property type="project" value="InterPro"/>
</dbReference>
<dbReference type="SUPFAM" id="SSF56112">
    <property type="entry name" value="Protein kinase-like (PK-like)"/>
    <property type="match status" value="1"/>
</dbReference>
<dbReference type="Proteomes" id="UP000054248">
    <property type="component" value="Unassembled WGS sequence"/>
</dbReference>
<protein>
    <recommendedName>
        <fullName evidence="2">Protein kinase domain-containing protein</fullName>
    </recommendedName>
</protein>
<organism evidence="3 4">
    <name type="scientific">Tulasnella calospora MUT 4182</name>
    <dbReference type="NCBI Taxonomy" id="1051891"/>
    <lineage>
        <taxon>Eukaryota</taxon>
        <taxon>Fungi</taxon>
        <taxon>Dikarya</taxon>
        <taxon>Basidiomycota</taxon>
        <taxon>Agaricomycotina</taxon>
        <taxon>Agaricomycetes</taxon>
        <taxon>Cantharellales</taxon>
        <taxon>Tulasnellaceae</taxon>
        <taxon>Tulasnella</taxon>
    </lineage>
</organism>
<sequence>KIKDTFEGLRYLHTCQPPICHGDLKSLKILVSLSNHAIITDFGSARVLRESSRKDGRRSDHGTRNPTPKGNCSQIQFTVTGNQLTLTGPAWSLRWAPPEVVNGDSPGLPSDIWSAAWVCWEVSRLEVPELVS</sequence>
<dbReference type="InterPro" id="IPR011009">
    <property type="entry name" value="Kinase-like_dom_sf"/>
</dbReference>
<feature type="non-terminal residue" evidence="3">
    <location>
        <position position="1"/>
    </location>
</feature>
<dbReference type="GO" id="GO:0005737">
    <property type="term" value="C:cytoplasm"/>
    <property type="evidence" value="ECO:0007669"/>
    <property type="project" value="TreeGrafter"/>
</dbReference>
<gene>
    <name evidence="3" type="ORF">M407DRAFT_83304</name>
</gene>
<dbReference type="InterPro" id="IPR050167">
    <property type="entry name" value="Ser_Thr_protein_kinase"/>
</dbReference>
<dbReference type="STRING" id="1051891.A0A0C3LC18"/>
<dbReference type="GO" id="GO:0007165">
    <property type="term" value="P:signal transduction"/>
    <property type="evidence" value="ECO:0007669"/>
    <property type="project" value="TreeGrafter"/>
</dbReference>
<dbReference type="GO" id="GO:0004672">
    <property type="term" value="F:protein kinase activity"/>
    <property type="evidence" value="ECO:0007669"/>
    <property type="project" value="InterPro"/>
</dbReference>
<feature type="region of interest" description="Disordered" evidence="1">
    <location>
        <begin position="50"/>
        <end position="74"/>
    </location>
</feature>
<accession>A0A0C3LC18</accession>
<dbReference type="EMBL" id="KN823245">
    <property type="protein sequence ID" value="KIO19037.1"/>
    <property type="molecule type" value="Genomic_DNA"/>
</dbReference>
<feature type="compositionally biased region" description="Polar residues" evidence="1">
    <location>
        <begin position="64"/>
        <end position="74"/>
    </location>
</feature>
<evidence type="ECO:0000313" key="3">
    <source>
        <dbReference type="EMBL" id="KIO19037.1"/>
    </source>
</evidence>
<dbReference type="InterPro" id="IPR000719">
    <property type="entry name" value="Prot_kinase_dom"/>
</dbReference>
<dbReference type="Gene3D" id="1.10.510.10">
    <property type="entry name" value="Transferase(Phosphotransferase) domain 1"/>
    <property type="match status" value="1"/>
</dbReference>
<dbReference type="HOGENOM" id="CLU_000288_7_18_1"/>
<name>A0A0C3LC18_9AGAM</name>
<reference evidence="4" key="2">
    <citation type="submission" date="2015-01" db="EMBL/GenBank/DDBJ databases">
        <title>Evolutionary Origins and Diversification of the Mycorrhizal Mutualists.</title>
        <authorList>
            <consortium name="DOE Joint Genome Institute"/>
            <consortium name="Mycorrhizal Genomics Consortium"/>
            <person name="Kohler A."/>
            <person name="Kuo A."/>
            <person name="Nagy L.G."/>
            <person name="Floudas D."/>
            <person name="Copeland A."/>
            <person name="Barry K.W."/>
            <person name="Cichocki N."/>
            <person name="Veneault-Fourrey C."/>
            <person name="LaButti K."/>
            <person name="Lindquist E.A."/>
            <person name="Lipzen A."/>
            <person name="Lundell T."/>
            <person name="Morin E."/>
            <person name="Murat C."/>
            <person name="Riley R."/>
            <person name="Ohm R."/>
            <person name="Sun H."/>
            <person name="Tunlid A."/>
            <person name="Henrissat B."/>
            <person name="Grigoriev I.V."/>
            <person name="Hibbett D.S."/>
            <person name="Martin F."/>
        </authorList>
    </citation>
    <scope>NUCLEOTIDE SEQUENCE [LARGE SCALE GENOMIC DNA]</scope>
    <source>
        <strain evidence="4">MUT 4182</strain>
    </source>
</reference>
<dbReference type="Pfam" id="PF00069">
    <property type="entry name" value="Pkinase"/>
    <property type="match status" value="1"/>
</dbReference>
<proteinExistence type="predicted"/>
<evidence type="ECO:0000313" key="4">
    <source>
        <dbReference type="Proteomes" id="UP000054248"/>
    </source>
</evidence>